<dbReference type="PROSITE" id="PS50178">
    <property type="entry name" value="ZF_FYVE"/>
    <property type="match status" value="1"/>
</dbReference>
<feature type="domain" description="FYVE-type" evidence="10">
    <location>
        <begin position="1593"/>
        <end position="1653"/>
    </location>
</feature>
<evidence type="ECO:0000256" key="7">
    <source>
        <dbReference type="PROSITE-ProRule" id="PRU00283"/>
    </source>
</evidence>
<dbReference type="GO" id="GO:0008270">
    <property type="term" value="F:zinc ion binding"/>
    <property type="evidence" value="ECO:0007669"/>
    <property type="project" value="UniProtKB-KW"/>
</dbReference>
<feature type="compositionally biased region" description="Polar residues" evidence="8">
    <location>
        <begin position="1123"/>
        <end position="1138"/>
    </location>
</feature>
<feature type="binding site" evidence="7">
    <location>
        <begin position="78"/>
        <end position="85"/>
    </location>
    <ligand>
        <name>ATP</name>
        <dbReference type="ChEBI" id="CHEBI:30616"/>
    </ligand>
</feature>
<keyword evidence="1" id="KW-0479">Metal-binding</keyword>
<dbReference type="InterPro" id="IPR013083">
    <property type="entry name" value="Znf_RING/FYVE/PHD"/>
</dbReference>
<dbReference type="GO" id="GO:0007018">
    <property type="term" value="P:microtubule-based movement"/>
    <property type="evidence" value="ECO:0007669"/>
    <property type="project" value="InterPro"/>
</dbReference>
<feature type="compositionally biased region" description="Pro residues" evidence="8">
    <location>
        <begin position="1156"/>
        <end position="1171"/>
    </location>
</feature>
<feature type="region of interest" description="Disordered" evidence="8">
    <location>
        <begin position="408"/>
        <end position="465"/>
    </location>
</feature>
<dbReference type="SMART" id="SM00064">
    <property type="entry name" value="FYVE"/>
    <property type="match status" value="1"/>
</dbReference>
<name>A0A0S4KHX4_BODSA</name>
<evidence type="ECO:0000313" key="11">
    <source>
        <dbReference type="EMBL" id="CUI14120.1"/>
    </source>
</evidence>
<dbReference type="OrthoDB" id="3176171at2759"/>
<keyword evidence="4" id="KW-0862">Zinc</keyword>
<keyword evidence="5 7" id="KW-0067">ATP-binding</keyword>
<feature type="compositionally biased region" description="Polar residues" evidence="8">
    <location>
        <begin position="431"/>
        <end position="459"/>
    </location>
</feature>
<evidence type="ECO:0000256" key="4">
    <source>
        <dbReference type="ARBA" id="ARBA00022833"/>
    </source>
</evidence>
<keyword evidence="2 7" id="KW-0547">Nucleotide-binding</keyword>
<dbReference type="InterPro" id="IPR011993">
    <property type="entry name" value="PH-like_dom_sf"/>
</dbReference>
<dbReference type="VEuPathDB" id="TriTrypDB:BSAL_69740"/>
<dbReference type="SUPFAM" id="SSF50729">
    <property type="entry name" value="PH domain-like"/>
    <property type="match status" value="1"/>
</dbReference>
<feature type="region of interest" description="Disordered" evidence="8">
    <location>
        <begin position="850"/>
        <end position="913"/>
    </location>
</feature>
<feature type="region of interest" description="Disordered" evidence="8">
    <location>
        <begin position="1025"/>
        <end position="1189"/>
    </location>
</feature>
<evidence type="ECO:0000259" key="10">
    <source>
        <dbReference type="PROSITE" id="PS50178"/>
    </source>
</evidence>
<dbReference type="SUPFAM" id="SSF52540">
    <property type="entry name" value="P-loop containing nucleoside triphosphate hydrolases"/>
    <property type="match status" value="1"/>
</dbReference>
<protein>
    <submittedName>
        <fullName evidence="11">Kinesin-like protein, putative</fullName>
    </submittedName>
</protein>
<dbReference type="PROSITE" id="PS50067">
    <property type="entry name" value="KINESIN_MOTOR_2"/>
    <property type="match status" value="1"/>
</dbReference>
<dbReference type="Pfam" id="PF01363">
    <property type="entry name" value="FYVE"/>
    <property type="match status" value="1"/>
</dbReference>
<evidence type="ECO:0000256" key="3">
    <source>
        <dbReference type="ARBA" id="ARBA00022771"/>
    </source>
</evidence>
<sequence length="1704" mass="183625">MNSQEGGVVRVKVVRKGTIVEGERPKEFQFDHAFWSHSREGNDPDCPFIDQQNVFLSLGLPVVQNVLEGFNSSLFAYGQTGSGKTYSMLGFTGDEGLTPRVSQHLFENLTDLVGDGASSFTKFSVECSYLEIYNEQVMDLLTEATPGSSGALKVRQHPSRGVFVEGLRAQAVHNHEDVLALLGEGDKRRRVAQTNMNATSSRSHAMLFLHVTLRDDQGTVSRTSKLSLVDLAGSERASSTGAEGDTLVEGANINRSLTVLGMCLDRLADQASEQSAGKGKKQSLPVPYRDSQLTFLLSESLGGNAKSTMLANISPADVNADETLSTLRFAQVAKRVKSKAIVNESAAAKLIRELKGELASLKKHLGDAQTKREQALSDARLRLAVMPPPPAPPTRAEPLSIETGATISVEPPQDARTAPPITATEDAPSLHVTSEGPTENTDDGNNADNSTPCSDAQQPSPLPDATTAQRNAEYVEVDVTHDVPVTSAQVDIAIGETATTNEQELLQAIEERMKALAALQEEGEKGEGEGSAGASLTSEPTSEALYNEGGDFAASPDAHDMDVSESYVYEPITEEPPLEAAAAATTTSDGTAVFVDWNAPQVVCMNEYVGSVVQAVPNGRAVLAVMSPTEWGVRVAPGNVIDLVLTFSPIMAAISLSRLWKVNPTHVAACEVLLDGVALLPQHSNEEEVVEAPEESVLVTHNARLTIQWTPTSVGVGTRHALHFRFSNVLSLPSAPLFSTTINAVSGSPVAALRHLQLLESFGRLALLTQELEALDRVAAALRIESVNAVESALALQDVVSIGRRDVKRDMFFVEEELSRGFPPTSREVAEHLRVSAAATKLQKQQQSLKSSLTTIDSSVTPKGGDDDDSHYNRIAHIAVLHSGRSPSAAANSSDATADDDESDGEDVNEGRQMKLLFEEVDALREANRLREEEQQQTHVALQAQIDATRRERRNREQSIMVRKDKRPVLRQHVDVMTELMNEVQNDSFALVSADVVAKALIAQAQEEEVAQVATNEIVSSTHESVPVDSISIPSHDAASDGHSQHTMTALQKSGDEIAEPSQPLEVQVPVSHHSEDGPNSKPAAVRDASRTDMSMDIGAPSEQPDVPPADAALDTPGPSGHTDATQESHLPQESQPVQPDGPAGAELISPREQHPAPPTSDAPSSSPPPARNDTPYVHTEEDQPVKRRQRMTTIIADDAIDDSSEGLVVPMHENSMFIEGAGVGSGFTPIDAPSAAEDGLHAVGATPQATAPSQTSSRVSGAHGTSSAQHPTDLYGDASPTESITSLTTSTDATDTLMIEEELRWLQASRDSKQVRPNGPLPRDHPEAAEDLGLWHRFATDPKEKLPFLREILLKQLDYYWARHDAADVHHSLECEDDTNDSSLVTAPTNTSFFASVAAPLTATTRSTGSDDPLAVNANSKRLLPSDEQRAGYLWKLNQGATSHKWEYRFGILSGRFLYYFYSADGTCRCLAALYLYGAIINAVDQLEGKNFVIHIQTTCPRWLLTASTPQLPTYLRTKLELEVRGKDYSFATCATVVPGTSPHWLISPSKWPSGAEASPKAQHGVASSPAGSMTDSFSGLLKEKHLHWTPDETSLTCSACSQPFSFFRRRHHCRACGLVFCDACTKTVDMLNERNEMKKKRACNKCVAASVSRIGRGSLLESEASRTDRSESLVVQGTESAARLAGQSPVVTAEPEDNQFAV</sequence>
<dbReference type="CDD" id="cd00065">
    <property type="entry name" value="FYVE_like_SF"/>
    <property type="match status" value="1"/>
</dbReference>
<evidence type="ECO:0000256" key="1">
    <source>
        <dbReference type="ARBA" id="ARBA00022723"/>
    </source>
</evidence>
<dbReference type="PRINTS" id="PR00380">
    <property type="entry name" value="KINESINHEAVY"/>
</dbReference>
<dbReference type="SMART" id="SM00129">
    <property type="entry name" value="KISc"/>
    <property type="match status" value="1"/>
</dbReference>
<organism evidence="11 12">
    <name type="scientific">Bodo saltans</name>
    <name type="common">Flagellated protozoan</name>
    <dbReference type="NCBI Taxonomy" id="75058"/>
    <lineage>
        <taxon>Eukaryota</taxon>
        <taxon>Discoba</taxon>
        <taxon>Euglenozoa</taxon>
        <taxon>Kinetoplastea</taxon>
        <taxon>Metakinetoplastina</taxon>
        <taxon>Eubodonida</taxon>
        <taxon>Bodonidae</taxon>
        <taxon>Bodo</taxon>
    </lineage>
</organism>
<dbReference type="SUPFAM" id="SSF57903">
    <property type="entry name" value="FYVE/PHD zinc finger"/>
    <property type="match status" value="1"/>
</dbReference>
<dbReference type="PANTHER" id="PTHR47117">
    <property type="entry name" value="STAR-RELATED LIPID TRANSFER PROTEIN 9"/>
    <property type="match status" value="1"/>
</dbReference>
<dbReference type="EMBL" id="CYKH01000497">
    <property type="protein sequence ID" value="CUI14120.1"/>
    <property type="molecule type" value="Genomic_DNA"/>
</dbReference>
<dbReference type="Pfam" id="PF00225">
    <property type="entry name" value="Kinesin"/>
    <property type="match status" value="1"/>
</dbReference>
<proteinExistence type="inferred from homology"/>
<comment type="similarity">
    <text evidence="7">Belongs to the TRAFAC class myosin-kinesin ATPase superfamily. Kinesin family.</text>
</comment>
<feature type="region of interest" description="Disordered" evidence="8">
    <location>
        <begin position="520"/>
        <end position="542"/>
    </location>
</feature>
<feature type="compositionally biased region" description="Low complexity" evidence="8">
    <location>
        <begin position="886"/>
        <end position="896"/>
    </location>
</feature>
<feature type="compositionally biased region" description="Acidic residues" evidence="8">
    <location>
        <begin position="897"/>
        <end position="908"/>
    </location>
</feature>
<evidence type="ECO:0000256" key="2">
    <source>
        <dbReference type="ARBA" id="ARBA00022741"/>
    </source>
</evidence>
<keyword evidence="12" id="KW-1185">Reference proteome</keyword>
<evidence type="ECO:0000259" key="9">
    <source>
        <dbReference type="PROSITE" id="PS50067"/>
    </source>
</evidence>
<dbReference type="InterPro" id="IPR027417">
    <property type="entry name" value="P-loop_NTPase"/>
</dbReference>
<dbReference type="Proteomes" id="UP000051952">
    <property type="component" value="Unassembled WGS sequence"/>
</dbReference>
<feature type="region of interest" description="Disordered" evidence="8">
    <location>
        <begin position="1247"/>
        <end position="1294"/>
    </location>
</feature>
<keyword evidence="3 6" id="KW-0863">Zinc-finger</keyword>
<dbReference type="Gene3D" id="3.30.40.10">
    <property type="entry name" value="Zinc/RING finger domain, C3HC4 (zinc finger)"/>
    <property type="match status" value="1"/>
</dbReference>
<dbReference type="InterPro" id="IPR036961">
    <property type="entry name" value="Kinesin_motor_dom_sf"/>
</dbReference>
<keyword evidence="7" id="KW-0505">Motor protein</keyword>
<evidence type="ECO:0000313" key="12">
    <source>
        <dbReference type="Proteomes" id="UP000051952"/>
    </source>
</evidence>
<gene>
    <name evidence="11" type="ORF">BSAL_69740</name>
</gene>
<evidence type="ECO:0000256" key="8">
    <source>
        <dbReference type="SAM" id="MobiDB-lite"/>
    </source>
</evidence>
<feature type="compositionally biased region" description="Polar residues" evidence="8">
    <location>
        <begin position="1248"/>
        <end position="1271"/>
    </location>
</feature>
<dbReference type="InterPro" id="IPR017455">
    <property type="entry name" value="Znf_FYVE-rel"/>
</dbReference>
<dbReference type="GO" id="GO:0003777">
    <property type="term" value="F:microtubule motor activity"/>
    <property type="evidence" value="ECO:0007669"/>
    <property type="project" value="InterPro"/>
</dbReference>
<dbReference type="Gene3D" id="3.40.850.10">
    <property type="entry name" value="Kinesin motor domain"/>
    <property type="match status" value="1"/>
</dbReference>
<dbReference type="InterPro" id="IPR011011">
    <property type="entry name" value="Znf_FYVE_PHD"/>
</dbReference>
<dbReference type="InterPro" id="IPR001752">
    <property type="entry name" value="Kinesin_motor_dom"/>
</dbReference>
<evidence type="ECO:0000256" key="5">
    <source>
        <dbReference type="ARBA" id="ARBA00022840"/>
    </source>
</evidence>
<evidence type="ECO:0000256" key="6">
    <source>
        <dbReference type="PROSITE-ProRule" id="PRU00091"/>
    </source>
</evidence>
<dbReference type="GO" id="GO:0008017">
    <property type="term" value="F:microtubule binding"/>
    <property type="evidence" value="ECO:0007669"/>
    <property type="project" value="InterPro"/>
</dbReference>
<dbReference type="GO" id="GO:0005524">
    <property type="term" value="F:ATP binding"/>
    <property type="evidence" value="ECO:0007669"/>
    <property type="project" value="UniProtKB-UniRule"/>
</dbReference>
<feature type="domain" description="Kinesin motor" evidence="9">
    <location>
        <begin position="1"/>
        <end position="336"/>
    </location>
</feature>
<dbReference type="InterPro" id="IPR019821">
    <property type="entry name" value="Kinesin_motor_CS"/>
</dbReference>
<feature type="region of interest" description="Disordered" evidence="8">
    <location>
        <begin position="1309"/>
        <end position="1328"/>
    </location>
</feature>
<dbReference type="InterPro" id="IPR000306">
    <property type="entry name" value="Znf_FYVE"/>
</dbReference>
<dbReference type="Gene3D" id="2.30.29.30">
    <property type="entry name" value="Pleckstrin-homology domain (PH domain)/Phosphotyrosine-binding domain (PTB)"/>
    <property type="match status" value="1"/>
</dbReference>
<accession>A0A0S4KHX4</accession>
<dbReference type="PROSITE" id="PS00411">
    <property type="entry name" value="KINESIN_MOTOR_1"/>
    <property type="match status" value="1"/>
</dbReference>
<reference evidence="12" key="1">
    <citation type="submission" date="2015-09" db="EMBL/GenBank/DDBJ databases">
        <authorList>
            <consortium name="Pathogen Informatics"/>
        </authorList>
    </citation>
    <scope>NUCLEOTIDE SEQUENCE [LARGE SCALE GENOMIC DNA]</scope>
    <source>
        <strain evidence="12">Lake Konstanz</strain>
    </source>
</reference>